<accession>A0A7S3VN95</accession>
<evidence type="ECO:0000256" key="1">
    <source>
        <dbReference type="SAM" id="MobiDB-lite"/>
    </source>
</evidence>
<organism evidence="2">
    <name type="scientific">Dunaliella tertiolecta</name>
    <name type="common">Green alga</name>
    <dbReference type="NCBI Taxonomy" id="3047"/>
    <lineage>
        <taxon>Eukaryota</taxon>
        <taxon>Viridiplantae</taxon>
        <taxon>Chlorophyta</taxon>
        <taxon>core chlorophytes</taxon>
        <taxon>Chlorophyceae</taxon>
        <taxon>CS clade</taxon>
        <taxon>Chlamydomonadales</taxon>
        <taxon>Dunaliellaceae</taxon>
        <taxon>Dunaliella</taxon>
    </lineage>
</organism>
<name>A0A7S3VN95_DUNTE</name>
<sequence length="147" mass="15708">MLSGKLAQCPSRPAAGGAARRTSTVAGASRRVVAAPQQRVSRATLKTRSAEEGAQEGAGEQPAAPVMEEATILRSDERGPRRSGPQQDNPEFTHFLPLPKPAHLIYIKPTVAVVADVAARNSVGLKMSAGDDKLERYIIEFYSKSVK</sequence>
<dbReference type="AlphaFoldDB" id="A0A7S3VN95"/>
<proteinExistence type="predicted"/>
<feature type="region of interest" description="Disordered" evidence="1">
    <location>
        <begin position="1"/>
        <end position="95"/>
    </location>
</feature>
<dbReference type="EMBL" id="HBIP01019638">
    <property type="protein sequence ID" value="CAE0496589.1"/>
    <property type="molecule type" value="Transcribed_RNA"/>
</dbReference>
<evidence type="ECO:0000313" key="2">
    <source>
        <dbReference type="EMBL" id="CAE0496589.1"/>
    </source>
</evidence>
<feature type="compositionally biased region" description="Low complexity" evidence="1">
    <location>
        <begin position="10"/>
        <end position="31"/>
    </location>
</feature>
<feature type="compositionally biased region" description="Polar residues" evidence="1">
    <location>
        <begin position="38"/>
        <end position="47"/>
    </location>
</feature>
<protein>
    <submittedName>
        <fullName evidence="2">Uncharacterized protein</fullName>
    </submittedName>
</protein>
<gene>
    <name evidence="2" type="ORF">DTER00134_LOCUS11662</name>
</gene>
<reference evidence="2" key="1">
    <citation type="submission" date="2021-01" db="EMBL/GenBank/DDBJ databases">
        <authorList>
            <person name="Corre E."/>
            <person name="Pelletier E."/>
            <person name="Niang G."/>
            <person name="Scheremetjew M."/>
            <person name="Finn R."/>
            <person name="Kale V."/>
            <person name="Holt S."/>
            <person name="Cochrane G."/>
            <person name="Meng A."/>
            <person name="Brown T."/>
            <person name="Cohen L."/>
        </authorList>
    </citation>
    <scope>NUCLEOTIDE SEQUENCE</scope>
    <source>
        <strain evidence="2">CCMP1320</strain>
    </source>
</reference>
<feature type="compositionally biased region" description="Low complexity" evidence="1">
    <location>
        <begin position="55"/>
        <end position="65"/>
    </location>
</feature>